<organism evidence="1 2">
    <name type="scientific">Ceratopteris richardii</name>
    <name type="common">Triangle waterfern</name>
    <dbReference type="NCBI Taxonomy" id="49495"/>
    <lineage>
        <taxon>Eukaryota</taxon>
        <taxon>Viridiplantae</taxon>
        <taxon>Streptophyta</taxon>
        <taxon>Embryophyta</taxon>
        <taxon>Tracheophyta</taxon>
        <taxon>Polypodiopsida</taxon>
        <taxon>Polypodiidae</taxon>
        <taxon>Polypodiales</taxon>
        <taxon>Pteridineae</taxon>
        <taxon>Pteridaceae</taxon>
        <taxon>Parkerioideae</taxon>
        <taxon>Ceratopteris</taxon>
    </lineage>
</organism>
<dbReference type="EMBL" id="CM035407">
    <property type="protein sequence ID" value="KAH7442791.1"/>
    <property type="molecule type" value="Genomic_DNA"/>
</dbReference>
<evidence type="ECO:0000313" key="1">
    <source>
        <dbReference type="EMBL" id="KAH7442791.1"/>
    </source>
</evidence>
<keyword evidence="2" id="KW-1185">Reference proteome</keyword>
<gene>
    <name evidence="1" type="ORF">KP509_02G002400</name>
</gene>
<protein>
    <submittedName>
        <fullName evidence="1">Uncharacterized protein</fullName>
    </submittedName>
</protein>
<reference evidence="1" key="1">
    <citation type="submission" date="2021-08" db="EMBL/GenBank/DDBJ databases">
        <title>WGS assembly of Ceratopteris richardii.</title>
        <authorList>
            <person name="Marchant D.B."/>
            <person name="Chen G."/>
            <person name="Jenkins J."/>
            <person name="Shu S."/>
            <person name="Leebens-Mack J."/>
            <person name="Grimwood J."/>
            <person name="Schmutz J."/>
            <person name="Soltis P."/>
            <person name="Soltis D."/>
            <person name="Chen Z.-H."/>
        </authorList>
    </citation>
    <scope>NUCLEOTIDE SEQUENCE</scope>
    <source>
        <strain evidence="1">Whitten #5841</strain>
        <tissue evidence="1">Leaf</tissue>
    </source>
</reference>
<comment type="caution">
    <text evidence="1">The sequence shown here is derived from an EMBL/GenBank/DDBJ whole genome shotgun (WGS) entry which is preliminary data.</text>
</comment>
<proteinExistence type="predicted"/>
<accession>A0A8T2V2U0</accession>
<sequence length="147" mass="16720">MDSCRQYGDDDLSMREMCSEGFEILSPHIYRHELGSDIRLSMEAVLNHNHSSVTHEGWNDYPPEEYKSTITCGNVDEAEHLLIRDAKALSSAPADQPDLQRNQFNRSSPVDQLHVQSTRFPTITHASVKQTNIDLHKLKLIVDHPPT</sequence>
<dbReference type="AlphaFoldDB" id="A0A8T2V2U0"/>
<evidence type="ECO:0000313" key="2">
    <source>
        <dbReference type="Proteomes" id="UP000825935"/>
    </source>
</evidence>
<name>A0A8T2V2U0_CERRI</name>
<dbReference type="Proteomes" id="UP000825935">
    <property type="component" value="Chromosome 2"/>
</dbReference>